<keyword evidence="3" id="KW-0539">Nucleus</keyword>
<evidence type="ECO:0000256" key="3">
    <source>
        <dbReference type="ARBA" id="ARBA00023242"/>
    </source>
</evidence>
<feature type="compositionally biased region" description="Low complexity" evidence="4">
    <location>
        <begin position="73"/>
        <end position="82"/>
    </location>
</feature>
<dbReference type="Proteomes" id="UP001345691">
    <property type="component" value="Unassembled WGS sequence"/>
</dbReference>
<comment type="subcellular location">
    <subcellularLocation>
        <location evidence="1">Nucleus</location>
    </subcellularLocation>
</comment>
<accession>A0ABR0J0H1</accession>
<dbReference type="PANTHER" id="PTHR37534:SF51">
    <property type="entry name" value="ACRIFLAVINE SENSITIVITY CONTROL PROTEIN ACR-2"/>
    <property type="match status" value="1"/>
</dbReference>
<dbReference type="InterPro" id="IPR021858">
    <property type="entry name" value="Fun_TF"/>
</dbReference>
<keyword evidence="2" id="KW-0238">DNA-binding</keyword>
<reference evidence="5 6" key="1">
    <citation type="submission" date="2023-08" db="EMBL/GenBank/DDBJ databases">
        <title>Black Yeasts Isolated from many extreme environments.</title>
        <authorList>
            <person name="Coleine C."/>
            <person name="Stajich J.E."/>
            <person name="Selbmann L."/>
        </authorList>
    </citation>
    <scope>NUCLEOTIDE SEQUENCE [LARGE SCALE GENOMIC DNA]</scope>
    <source>
        <strain evidence="5 6">CCFEE 6328</strain>
    </source>
</reference>
<organism evidence="5 6">
    <name type="scientific">Exophiala sideris</name>
    <dbReference type="NCBI Taxonomy" id="1016849"/>
    <lineage>
        <taxon>Eukaryota</taxon>
        <taxon>Fungi</taxon>
        <taxon>Dikarya</taxon>
        <taxon>Ascomycota</taxon>
        <taxon>Pezizomycotina</taxon>
        <taxon>Eurotiomycetes</taxon>
        <taxon>Chaetothyriomycetidae</taxon>
        <taxon>Chaetothyriales</taxon>
        <taxon>Herpotrichiellaceae</taxon>
        <taxon>Exophiala</taxon>
    </lineage>
</organism>
<evidence type="ECO:0000256" key="2">
    <source>
        <dbReference type="ARBA" id="ARBA00023125"/>
    </source>
</evidence>
<protein>
    <recommendedName>
        <fullName evidence="7">Zn(2)-C6 fungal-type domain-containing protein</fullName>
    </recommendedName>
</protein>
<name>A0ABR0J0H1_9EURO</name>
<feature type="compositionally biased region" description="Low complexity" evidence="4">
    <location>
        <begin position="156"/>
        <end position="166"/>
    </location>
</feature>
<proteinExistence type="predicted"/>
<evidence type="ECO:0008006" key="7">
    <source>
        <dbReference type="Google" id="ProtNLM"/>
    </source>
</evidence>
<feature type="compositionally biased region" description="Polar residues" evidence="4">
    <location>
        <begin position="112"/>
        <end position="124"/>
    </location>
</feature>
<evidence type="ECO:0000256" key="1">
    <source>
        <dbReference type="ARBA" id="ARBA00004123"/>
    </source>
</evidence>
<evidence type="ECO:0000256" key="4">
    <source>
        <dbReference type="SAM" id="MobiDB-lite"/>
    </source>
</evidence>
<gene>
    <name evidence="5" type="ORF">LTR69_009166</name>
</gene>
<comment type="caution">
    <text evidence="5">The sequence shown here is derived from an EMBL/GenBank/DDBJ whole genome shotgun (WGS) entry which is preliminary data.</text>
</comment>
<feature type="compositionally biased region" description="Basic and acidic residues" evidence="4">
    <location>
        <begin position="89"/>
        <end position="111"/>
    </location>
</feature>
<dbReference type="SUPFAM" id="SSF57701">
    <property type="entry name" value="Zn2/Cys6 DNA-binding domain"/>
    <property type="match status" value="1"/>
</dbReference>
<evidence type="ECO:0000313" key="6">
    <source>
        <dbReference type="Proteomes" id="UP001345691"/>
    </source>
</evidence>
<keyword evidence="6" id="KW-1185">Reference proteome</keyword>
<dbReference type="Pfam" id="PF11951">
    <property type="entry name" value="Fungal_trans_2"/>
    <property type="match status" value="1"/>
</dbReference>
<feature type="region of interest" description="Disordered" evidence="4">
    <location>
        <begin position="73"/>
        <end position="180"/>
    </location>
</feature>
<sequence length="729" mass="82896">MAAMVTASPRDQTEVKFRRTNSLAFAKSDCHTCSSLSLHCDRQRPRCTPCQNAGILCQGYSMKLTWHQNHSMVNRPPKVKSVPVPPEVLSDRFRKGSTVKDDLTEQIKNDKSPGSPNTPEQSRQFMFVAARPPKRRKKSHQGTDPGATATPRPRASSEAALSGLAAKRPSQTATSEAARRPSIVTVADTLVTDIANEEPIHLSPLPDGADFNLDPALKDNPAESIPWQQGEFNWFSPPCQQPSEMIDFESLEQCLEIQRQPLPMDLSHPSPPSTHLSMSLDLPRDLWPEEWTDESPGDGQDLVMQDKNFVDMIPQLCFSTLTDKFYGLLDMYDQEFCRYPITNHFAVNPYRYRPETTRGSQHLLHAIVALSCHFRLRSATQPQPPADAVDHKNTAVVLYQGALSKKDIHLHGLSMLDTAMALWQFEATISALNIWRSHLSDAHSLLELCGGVSRWSASIKANTQVSMFLWWDAMVSLLAREDPVFPYSYFEAVLKSEGRQPWTFYELNGCPRELLVPMMQMSTLAARDAKSTTPTETDSISGIVTEIELSIRRYEYSGAGLSDLVFEGIDTDENDLHIERDRYHCCEAFRYALLIYILRVFTMRRVLALDDEAERLRERERVRSRLSFLARIALEHVAACRPDDHIQKQVLFPLFLAGAETRHLAHRDIVREYCARWYGEFGYQMFKTVGEVLEVVWQRQDAGNEMYWWGQELDARRAVEGDYVQFCFG</sequence>
<dbReference type="PANTHER" id="PTHR37534">
    <property type="entry name" value="TRANSCRIPTIONAL ACTIVATOR PROTEIN UGA3"/>
    <property type="match status" value="1"/>
</dbReference>
<evidence type="ECO:0000313" key="5">
    <source>
        <dbReference type="EMBL" id="KAK5053522.1"/>
    </source>
</evidence>
<dbReference type="EMBL" id="JAVRRF010000025">
    <property type="protein sequence ID" value="KAK5053522.1"/>
    <property type="molecule type" value="Genomic_DNA"/>
</dbReference>
<dbReference type="InterPro" id="IPR036864">
    <property type="entry name" value="Zn2-C6_fun-type_DNA-bd_sf"/>
</dbReference>